<keyword evidence="2 7" id="KW-0312">Gluconeogenesis</keyword>
<keyword evidence="5 7" id="KW-0413">Isomerase</keyword>
<reference evidence="9" key="1">
    <citation type="journal article" date="2020" name="bioRxiv">
        <title>A rank-normalized archaeal taxonomy based on genome phylogeny resolves widespread incomplete and uneven classifications.</title>
        <authorList>
            <person name="Rinke C."/>
            <person name="Chuvochina M."/>
            <person name="Mussig A.J."/>
            <person name="Chaumeil P.-A."/>
            <person name="Waite D.W."/>
            <person name="Whitman W.B."/>
            <person name="Parks D.H."/>
            <person name="Hugenholtz P."/>
        </authorList>
    </citation>
    <scope>NUCLEOTIDE SEQUENCE [LARGE SCALE GENOMIC DNA]</scope>
</reference>
<dbReference type="Gene3D" id="3.20.20.70">
    <property type="entry name" value="Aldolase class I"/>
    <property type="match status" value="1"/>
</dbReference>
<comment type="subunit">
    <text evidence="6 7">Homotetramer; dimer of dimers.</text>
</comment>
<evidence type="ECO:0000313" key="8">
    <source>
        <dbReference type="EMBL" id="HIH65275.1"/>
    </source>
</evidence>
<dbReference type="FunFam" id="3.20.20.70:FF:000223">
    <property type="entry name" value="Triosephosphate isomerase"/>
    <property type="match status" value="1"/>
</dbReference>
<feature type="binding site" evidence="7">
    <location>
        <begin position="209"/>
        <end position="210"/>
    </location>
    <ligand>
        <name>substrate</name>
    </ligand>
</feature>
<feature type="binding site" evidence="7">
    <location>
        <begin position="16"/>
        <end position="18"/>
    </location>
    <ligand>
        <name>substrate</name>
    </ligand>
</feature>
<dbReference type="InterPro" id="IPR022891">
    <property type="entry name" value="Triosephosphate_isomerase_arc"/>
</dbReference>
<dbReference type="InterPro" id="IPR013785">
    <property type="entry name" value="Aldolase_TIM"/>
</dbReference>
<evidence type="ECO:0000256" key="7">
    <source>
        <dbReference type="HAMAP-Rule" id="MF_00147"/>
    </source>
</evidence>
<dbReference type="GO" id="GO:0006094">
    <property type="term" value="P:gluconeogenesis"/>
    <property type="evidence" value="ECO:0007669"/>
    <property type="project" value="UniProtKB-UniRule"/>
</dbReference>
<organism evidence="8 9">
    <name type="scientific">Methanothermobacter thermautotrophicus</name>
    <name type="common">Methanobacterium thermoformicicum</name>
    <dbReference type="NCBI Taxonomy" id="145262"/>
    <lineage>
        <taxon>Archaea</taxon>
        <taxon>Methanobacteriati</taxon>
        <taxon>Methanobacteriota</taxon>
        <taxon>Methanomada group</taxon>
        <taxon>Methanobacteria</taxon>
        <taxon>Methanobacteriales</taxon>
        <taxon>Methanobacteriaceae</taxon>
        <taxon>Methanothermobacter</taxon>
    </lineage>
</organism>
<dbReference type="Proteomes" id="UP000538031">
    <property type="component" value="Unassembled WGS sequence"/>
</dbReference>
<evidence type="ECO:0000256" key="2">
    <source>
        <dbReference type="ARBA" id="ARBA00022432"/>
    </source>
</evidence>
<feature type="active site" description="Electrophile" evidence="7">
    <location>
        <position position="100"/>
    </location>
</feature>
<evidence type="ECO:0000313" key="9">
    <source>
        <dbReference type="Proteomes" id="UP000538031"/>
    </source>
</evidence>
<evidence type="ECO:0000256" key="1">
    <source>
        <dbReference type="ARBA" id="ARBA00019397"/>
    </source>
</evidence>
<dbReference type="SUPFAM" id="SSF51351">
    <property type="entry name" value="Triosephosphate isomerase (TIM)"/>
    <property type="match status" value="1"/>
</dbReference>
<dbReference type="NCBIfam" id="NF003302">
    <property type="entry name" value="PRK04302.1"/>
    <property type="match status" value="1"/>
</dbReference>
<comment type="pathway">
    <text evidence="7">Carbohydrate biosynthesis; gluconeogenesis.</text>
</comment>
<dbReference type="InterPro" id="IPR035990">
    <property type="entry name" value="TIM_sf"/>
</dbReference>
<comment type="similarity">
    <text evidence="7">Belongs to the triosephosphate isomerase family.</text>
</comment>
<evidence type="ECO:0000256" key="3">
    <source>
        <dbReference type="ARBA" id="ARBA00022490"/>
    </source>
</evidence>
<dbReference type="InterPro" id="IPR000652">
    <property type="entry name" value="Triosephosphate_isomerase"/>
</dbReference>
<dbReference type="PROSITE" id="PS00171">
    <property type="entry name" value="TIM_1"/>
    <property type="match status" value="1"/>
</dbReference>
<dbReference type="HAMAP" id="MF_00147_A">
    <property type="entry name" value="TIM_A"/>
    <property type="match status" value="1"/>
</dbReference>
<evidence type="ECO:0000256" key="5">
    <source>
        <dbReference type="ARBA" id="ARBA00023235"/>
    </source>
</evidence>
<dbReference type="NCBIfam" id="TIGR00419">
    <property type="entry name" value="tim"/>
    <property type="match status" value="1"/>
</dbReference>
<dbReference type="GO" id="GO:0004807">
    <property type="term" value="F:triose-phosphate isomerase activity"/>
    <property type="evidence" value="ECO:0007669"/>
    <property type="project" value="UniProtKB-UniRule"/>
</dbReference>
<protein>
    <recommendedName>
        <fullName evidence="1 7">Triosephosphate isomerase</fullName>
        <shortName evidence="7">TIM</shortName>
        <shortName evidence="7">TPI</shortName>
        <ecNumber evidence="7">5.3.1.1</ecNumber>
    </recommendedName>
    <alternativeName>
        <fullName evidence="7">Triose-phosphate isomerase</fullName>
    </alternativeName>
</protein>
<dbReference type="UniPathway" id="UPA00109">
    <property type="reaction ID" value="UER00189"/>
</dbReference>
<comment type="catalytic activity">
    <reaction evidence="7">
        <text>D-glyceraldehyde 3-phosphate = dihydroxyacetone phosphate</text>
        <dbReference type="Rhea" id="RHEA:18585"/>
        <dbReference type="ChEBI" id="CHEBI:57642"/>
        <dbReference type="ChEBI" id="CHEBI:59776"/>
        <dbReference type="EC" id="5.3.1.1"/>
    </reaction>
</comment>
<feature type="binding site" evidence="7">
    <location>
        <position position="153"/>
    </location>
    <ligand>
        <name>substrate</name>
    </ligand>
</feature>
<evidence type="ECO:0000256" key="4">
    <source>
        <dbReference type="ARBA" id="ARBA00023152"/>
    </source>
</evidence>
<dbReference type="GO" id="GO:0005737">
    <property type="term" value="C:cytoplasm"/>
    <property type="evidence" value="ECO:0007669"/>
    <property type="project" value="UniProtKB-SubCell"/>
</dbReference>
<dbReference type="InterPro" id="IPR020861">
    <property type="entry name" value="Triosephosphate_isomerase_AS"/>
</dbReference>
<dbReference type="EMBL" id="DUHT01000074">
    <property type="protein sequence ID" value="HIH65275.1"/>
    <property type="molecule type" value="Genomic_DNA"/>
</dbReference>
<feature type="binding site" evidence="7">
    <location>
        <position position="188"/>
    </location>
    <ligand>
        <name>substrate</name>
    </ligand>
</feature>
<proteinExistence type="inferred from homology"/>
<dbReference type="GO" id="GO:0006096">
    <property type="term" value="P:glycolytic process"/>
    <property type="evidence" value="ECO:0007669"/>
    <property type="project" value="UniProtKB-UniRule"/>
</dbReference>
<dbReference type="PROSITE" id="PS51440">
    <property type="entry name" value="TIM_2"/>
    <property type="match status" value="1"/>
</dbReference>
<accession>A0A7J4MXC2</accession>
<dbReference type="UniPathway" id="UPA00138"/>
<keyword evidence="3 7" id="KW-0963">Cytoplasm</keyword>
<dbReference type="EC" id="5.3.1.1" evidence="7"/>
<dbReference type="Pfam" id="PF00121">
    <property type="entry name" value="TIM"/>
    <property type="match status" value="1"/>
</dbReference>
<sequence>MLEDLELKDTPIVILNFKTYLESTGERALELASICQDVADETGVNMAVAPQHMDLHLVSDAVEIPVLAQHIDAVDAGGHTGSILAECARDAGAAGTLINHSEKRMQLADIEWVISRMKELEMMSVVCTNNVMTTAAAAALGPDFVAVEPPELIGSGIPVSKAEPEVITGSVDAVKKVNPEVSVLCGAGISTGDDMKAAVDLGAEGVLLASGIILADSPRDALLDLVSKV</sequence>
<dbReference type="CDD" id="cd00311">
    <property type="entry name" value="TIM"/>
    <property type="match status" value="1"/>
</dbReference>
<evidence type="ECO:0000256" key="6">
    <source>
        <dbReference type="ARBA" id="ARBA00044762"/>
    </source>
</evidence>
<comment type="subcellular location">
    <subcellularLocation>
        <location evidence="7">Cytoplasm</location>
    </subcellularLocation>
</comment>
<gene>
    <name evidence="7 8" type="primary">tpiA</name>
    <name evidence="8" type="ORF">HA285_06735</name>
</gene>
<dbReference type="AlphaFoldDB" id="A0A7J4MXC2"/>
<keyword evidence="4 7" id="KW-0324">Glycolysis</keyword>
<name>A0A7J4MXC2_METTF</name>
<comment type="pathway">
    <text evidence="7">Carbohydrate degradation; glycolysis; D-glyceraldehyde 3-phosphate from glycerone phosphate: step 1/1.</text>
</comment>
<feature type="active site" description="Proton acceptor" evidence="7">
    <location>
        <position position="148"/>
    </location>
</feature>
<comment type="caution">
    <text evidence="8">The sequence shown here is derived from an EMBL/GenBank/DDBJ whole genome shotgun (WGS) entry which is preliminary data.</text>
</comment>
<comment type="function">
    <text evidence="7">Involved in the gluconeogenesis. Catalyzes stereospecifically the conversion of dihydroxyacetone phosphate (DHAP) to D-glyceraldehyde-3-phosphate (G3P).</text>
</comment>